<evidence type="ECO:0000256" key="1">
    <source>
        <dbReference type="SAM" id="SignalP"/>
    </source>
</evidence>
<dbReference type="EMBL" id="NAJO01000011">
    <property type="protein sequence ID" value="OQO08991.1"/>
    <property type="molecule type" value="Genomic_DNA"/>
</dbReference>
<evidence type="ECO:0000313" key="3">
    <source>
        <dbReference type="Proteomes" id="UP000192596"/>
    </source>
</evidence>
<feature type="signal peptide" evidence="1">
    <location>
        <begin position="1"/>
        <end position="21"/>
    </location>
</feature>
<sequence>MKSCCPLFSLFPAVLSKATEAGKSTTCATSYEPLPSPVAAAVLESYDRYDFGVSAEALTSWLNARWAKTGYSVSAQAVCFTLRLNGRMARLGLGDALEGAMARPLRRQTL</sequence>
<feature type="chain" id="PRO_5012573905" evidence="1">
    <location>
        <begin position="22"/>
        <end position="110"/>
    </location>
</feature>
<organism evidence="2 3">
    <name type="scientific">Cryoendolithus antarcticus</name>
    <dbReference type="NCBI Taxonomy" id="1507870"/>
    <lineage>
        <taxon>Eukaryota</taxon>
        <taxon>Fungi</taxon>
        <taxon>Dikarya</taxon>
        <taxon>Ascomycota</taxon>
        <taxon>Pezizomycotina</taxon>
        <taxon>Dothideomycetes</taxon>
        <taxon>Dothideomycetidae</taxon>
        <taxon>Cladosporiales</taxon>
        <taxon>Cladosporiaceae</taxon>
        <taxon>Cryoendolithus</taxon>
    </lineage>
</organism>
<comment type="caution">
    <text evidence="2">The sequence shown here is derived from an EMBL/GenBank/DDBJ whole genome shotgun (WGS) entry which is preliminary data.</text>
</comment>
<keyword evidence="3" id="KW-1185">Reference proteome</keyword>
<name>A0A1V8TCL6_9PEZI</name>
<dbReference type="STRING" id="1507870.A0A1V8TCL6"/>
<protein>
    <submittedName>
        <fullName evidence="2">Uncharacterized protein</fullName>
    </submittedName>
</protein>
<gene>
    <name evidence="2" type="ORF">B0A48_05881</name>
</gene>
<evidence type="ECO:0000313" key="2">
    <source>
        <dbReference type="EMBL" id="OQO08991.1"/>
    </source>
</evidence>
<accession>A0A1V8TCL6</accession>
<dbReference type="Proteomes" id="UP000192596">
    <property type="component" value="Unassembled WGS sequence"/>
</dbReference>
<dbReference type="AlphaFoldDB" id="A0A1V8TCL6"/>
<proteinExistence type="predicted"/>
<dbReference type="InParanoid" id="A0A1V8TCL6"/>
<reference evidence="3" key="1">
    <citation type="submission" date="2017-03" db="EMBL/GenBank/DDBJ databases">
        <title>Genomes of endolithic fungi from Antarctica.</title>
        <authorList>
            <person name="Coleine C."/>
            <person name="Masonjones S."/>
            <person name="Stajich J.E."/>
        </authorList>
    </citation>
    <scope>NUCLEOTIDE SEQUENCE [LARGE SCALE GENOMIC DNA]</scope>
    <source>
        <strain evidence="3">CCFEE 5527</strain>
    </source>
</reference>
<keyword evidence="1" id="KW-0732">Signal</keyword>
<dbReference type="OrthoDB" id="566138at2759"/>